<dbReference type="PANTHER" id="PTHR42852">
    <property type="entry name" value="THIOL:DISULFIDE INTERCHANGE PROTEIN DSBE"/>
    <property type="match status" value="1"/>
</dbReference>
<protein>
    <submittedName>
        <fullName evidence="6">Thioredoxin</fullName>
    </submittedName>
</protein>
<keyword evidence="2" id="KW-0201">Cytochrome c-type biogenesis</keyword>
<evidence type="ECO:0000256" key="4">
    <source>
        <dbReference type="ARBA" id="ARBA00023284"/>
    </source>
</evidence>
<dbReference type="Pfam" id="PF00578">
    <property type="entry name" value="AhpC-TSA"/>
    <property type="match status" value="1"/>
</dbReference>
<dbReference type="GO" id="GO:0017004">
    <property type="term" value="P:cytochrome complex assembly"/>
    <property type="evidence" value="ECO:0007669"/>
    <property type="project" value="UniProtKB-KW"/>
</dbReference>
<dbReference type="InterPro" id="IPR050553">
    <property type="entry name" value="Thioredoxin_ResA/DsbE_sf"/>
</dbReference>
<reference evidence="6" key="1">
    <citation type="submission" date="2020-01" db="EMBL/GenBank/DDBJ databases">
        <authorList>
            <person name="Meier V. D."/>
            <person name="Meier V D."/>
        </authorList>
    </citation>
    <scope>NUCLEOTIDE SEQUENCE</scope>
    <source>
        <strain evidence="6">HLG_WM_MAG_06</strain>
    </source>
</reference>
<feature type="domain" description="Thioredoxin" evidence="5">
    <location>
        <begin position="17"/>
        <end position="183"/>
    </location>
</feature>
<gene>
    <name evidence="6" type="ORF">HELGO_WM1534</name>
</gene>
<keyword evidence="3" id="KW-1015">Disulfide bond</keyword>
<dbReference type="GO" id="GO:0030313">
    <property type="term" value="C:cell envelope"/>
    <property type="evidence" value="ECO:0007669"/>
    <property type="project" value="UniProtKB-SubCell"/>
</dbReference>
<accession>A0A6S6TVN1</accession>
<dbReference type="InterPro" id="IPR013766">
    <property type="entry name" value="Thioredoxin_domain"/>
</dbReference>
<dbReference type="PANTHER" id="PTHR42852:SF6">
    <property type="entry name" value="THIOL:DISULFIDE INTERCHANGE PROTEIN DSBE"/>
    <property type="match status" value="1"/>
</dbReference>
<proteinExistence type="predicted"/>
<evidence type="ECO:0000256" key="3">
    <source>
        <dbReference type="ARBA" id="ARBA00023157"/>
    </source>
</evidence>
<dbReference type="GO" id="GO:0016491">
    <property type="term" value="F:oxidoreductase activity"/>
    <property type="evidence" value="ECO:0007669"/>
    <property type="project" value="InterPro"/>
</dbReference>
<dbReference type="AlphaFoldDB" id="A0A6S6TVN1"/>
<sequence>MVLAGSFYFVTQNKNMTLDGTKVMDITLDKSSIVSSDFLFETVHKKKIEIDVEDKIFHIKGMEDKTVFLKVFGWDCKFCKKEIPELVNLKKQLGDSFEVIAVEAQHFSKEDSLKYMKEYGINYHIVPGASQSKFYAYLQEKYGWTGIIPLTIVISKGGDVLAFELGSKSYSLSELMKAALLRE</sequence>
<dbReference type="Gene3D" id="3.40.30.10">
    <property type="entry name" value="Glutaredoxin"/>
    <property type="match status" value="1"/>
</dbReference>
<organism evidence="6">
    <name type="scientific">uncultured Sulfurovum sp</name>
    <dbReference type="NCBI Taxonomy" id="269237"/>
    <lineage>
        <taxon>Bacteria</taxon>
        <taxon>Pseudomonadati</taxon>
        <taxon>Campylobacterota</taxon>
        <taxon>Epsilonproteobacteria</taxon>
        <taxon>Campylobacterales</taxon>
        <taxon>Sulfurovaceae</taxon>
        <taxon>Sulfurovum</taxon>
        <taxon>environmental samples</taxon>
    </lineage>
</organism>
<dbReference type="InterPro" id="IPR000866">
    <property type="entry name" value="AhpC/TSA"/>
</dbReference>
<evidence type="ECO:0000256" key="1">
    <source>
        <dbReference type="ARBA" id="ARBA00004196"/>
    </source>
</evidence>
<dbReference type="PROSITE" id="PS51352">
    <property type="entry name" value="THIOREDOXIN_2"/>
    <property type="match status" value="1"/>
</dbReference>
<keyword evidence="4" id="KW-0676">Redox-active center</keyword>
<dbReference type="InterPro" id="IPR036249">
    <property type="entry name" value="Thioredoxin-like_sf"/>
</dbReference>
<dbReference type="SUPFAM" id="SSF52833">
    <property type="entry name" value="Thioredoxin-like"/>
    <property type="match status" value="1"/>
</dbReference>
<evidence type="ECO:0000256" key="2">
    <source>
        <dbReference type="ARBA" id="ARBA00022748"/>
    </source>
</evidence>
<dbReference type="CDD" id="cd02966">
    <property type="entry name" value="TlpA_like_family"/>
    <property type="match status" value="1"/>
</dbReference>
<evidence type="ECO:0000259" key="5">
    <source>
        <dbReference type="PROSITE" id="PS51352"/>
    </source>
</evidence>
<dbReference type="EMBL" id="CACVAP010000093">
    <property type="protein sequence ID" value="CAA6820800.1"/>
    <property type="molecule type" value="Genomic_DNA"/>
</dbReference>
<dbReference type="GO" id="GO:0016209">
    <property type="term" value="F:antioxidant activity"/>
    <property type="evidence" value="ECO:0007669"/>
    <property type="project" value="InterPro"/>
</dbReference>
<evidence type="ECO:0000313" key="6">
    <source>
        <dbReference type="EMBL" id="CAA6820800.1"/>
    </source>
</evidence>
<name>A0A6S6TVN1_9BACT</name>
<comment type="subcellular location">
    <subcellularLocation>
        <location evidence="1">Cell envelope</location>
    </subcellularLocation>
</comment>